<reference evidence="8" key="1">
    <citation type="submission" date="2015-10" db="EMBL/GenBank/DDBJ databases">
        <title>Draft genome sequence of Salegentibacter mishustinae KCTC 12263.</title>
        <authorList>
            <person name="Lin W."/>
            <person name="Zheng Q."/>
        </authorList>
    </citation>
    <scope>NUCLEOTIDE SEQUENCE [LARGE SCALE GENOMIC DNA]</scope>
    <source>
        <strain evidence="8">KCTC 12263</strain>
    </source>
</reference>
<comment type="similarity">
    <text evidence="1">Belongs to the peptidase M16 family.</text>
</comment>
<keyword evidence="5" id="KW-0482">Metalloprotease</keyword>
<dbReference type="PANTHER" id="PTHR43690">
    <property type="entry name" value="NARDILYSIN"/>
    <property type="match status" value="1"/>
</dbReference>
<dbReference type="GO" id="GO:0006508">
    <property type="term" value="P:proteolysis"/>
    <property type="evidence" value="ECO:0007669"/>
    <property type="project" value="UniProtKB-KW"/>
</dbReference>
<feature type="domain" description="Peptidase M16 C-terminal" evidence="7">
    <location>
        <begin position="707"/>
        <end position="890"/>
    </location>
</feature>
<feature type="domain" description="Peptidase M16 C-terminal" evidence="7">
    <location>
        <begin position="211"/>
        <end position="406"/>
    </location>
</feature>
<dbReference type="STRING" id="270918.APR42_16220"/>
<dbReference type="EMBL" id="LKTP01000008">
    <property type="protein sequence ID" value="KRG29557.1"/>
    <property type="molecule type" value="Genomic_DNA"/>
</dbReference>
<dbReference type="GO" id="GO:0046872">
    <property type="term" value="F:metal ion binding"/>
    <property type="evidence" value="ECO:0007669"/>
    <property type="project" value="InterPro"/>
</dbReference>
<comment type="caution">
    <text evidence="8">The sequence shown here is derived from an EMBL/GenBank/DDBJ whole genome shotgun (WGS) entry which is preliminary data.</text>
</comment>
<dbReference type="InterPro" id="IPR011249">
    <property type="entry name" value="Metalloenz_LuxS/M16"/>
</dbReference>
<gene>
    <name evidence="8" type="ORF">APR42_16220</name>
</gene>
<dbReference type="AlphaFoldDB" id="A0A0Q9Z9F7"/>
<dbReference type="SUPFAM" id="SSF63411">
    <property type="entry name" value="LuxS/MPP-like metallohydrolase"/>
    <property type="match status" value="4"/>
</dbReference>
<dbReference type="Gene3D" id="3.30.830.10">
    <property type="entry name" value="Metalloenzyme, LuxS/M16 peptidase-like"/>
    <property type="match status" value="4"/>
</dbReference>
<dbReference type="OrthoDB" id="9811314at2"/>
<sequence length="962" mass="111373">MKNICFIFGVLVTLLSEVGYSQYDLDSTTKTKEIDTSILHGVLDNGLTYYIKPLNNVSGEVKMNFIVKTGSFKEKPHQNNFAHHIEHLAFRETTNFPEGLKSNERLLLSLGMNARNVSGKTGGKATVYDFEIPQSSTRSILVGLKWFRDIATELNLSKNNINRERGVLLQEYLAMSASREELATEEILNGKLFPCMHKDNQNFIVHNKTFPYKDLQKFHRKWYRPDLMAISIVGNIENPKELESLIKKNFSAIQRRTKVLKEENCTELYFNSDHKFSIVKREVNSIKKSFGKPINLNLYFRDQTTLKKRNSLSGYKSLLEAHFITKILNTRFREEAKVYNHNARRFSIHTMETKTSNSGKPESALKVIIRTRMHEEVAALEKTISIIQQLKEYGISKRELEKTRKQFLKDFSLTQTSNTDYWLAEIKKHFVYHDILPKNKNACTRDIIANFSKEEINNSVQRLFSNEPEDIGIILPSDYSSLLENEKKVRSIIREVFKSPVNQFKIPRAPTKLLNEKEVQALEPRKIASTFEKSSNIKEYVLENGLKIVLNPLKGNSSSGKISLHAFTPFGAACFPKNDYFSAIYAPSIIKNTGIGQFSKFDLERYFQKFNSIQTGIYPYISFKEAGIKGKVTKEEFEDFLQIIFLYFSQPQINELAFKDWKHQSLSNSYNSLNPVNDLIDAINTLTKDSTQPPYSSDRIKGIKKVNLNRAFEIYRALFNSAENFTFIVTGHFDKKDILPLLQKYLGNLPNHKKLECSNQRHSETLTQGPVFKKGNISDLYTNINSYFGLEFVKPRAKKDTWKEEVKVKVLGMILNDLLFKFRSDEGLSLYHYGAGGNYNRPLGRYEIMFRFNCVPEELPKIRNLTKELISNIKLGKIDQNIFSNAINKLLAQYSRINQEKLSNKLDNLYKHYRYGERINGSKDWEEYLNSLKREDITNTAIKYLKEDHSYELILHPEELAE</sequence>
<dbReference type="RefSeq" id="WP_057481295.1">
    <property type="nucleotide sequence ID" value="NZ_BMWR01000011.1"/>
</dbReference>
<dbReference type="InterPro" id="IPR050626">
    <property type="entry name" value="Peptidase_M16"/>
</dbReference>
<dbReference type="GO" id="GO:0008237">
    <property type="term" value="F:metallopeptidase activity"/>
    <property type="evidence" value="ECO:0007669"/>
    <property type="project" value="UniProtKB-KW"/>
</dbReference>
<dbReference type="InterPro" id="IPR011765">
    <property type="entry name" value="Pept_M16_N"/>
</dbReference>
<dbReference type="Proteomes" id="UP000051643">
    <property type="component" value="Unassembled WGS sequence"/>
</dbReference>
<evidence type="ECO:0000256" key="3">
    <source>
        <dbReference type="ARBA" id="ARBA00022801"/>
    </source>
</evidence>
<protein>
    <recommendedName>
        <fullName evidence="10">Peptidase M16</fullName>
    </recommendedName>
</protein>
<evidence type="ECO:0000313" key="9">
    <source>
        <dbReference type="Proteomes" id="UP000051643"/>
    </source>
</evidence>
<keyword evidence="2" id="KW-0645">Protease</keyword>
<evidence type="ECO:0000256" key="4">
    <source>
        <dbReference type="ARBA" id="ARBA00022833"/>
    </source>
</evidence>
<evidence type="ECO:0000256" key="1">
    <source>
        <dbReference type="ARBA" id="ARBA00007261"/>
    </source>
</evidence>
<evidence type="ECO:0000259" key="6">
    <source>
        <dbReference type="Pfam" id="PF00675"/>
    </source>
</evidence>
<dbReference type="Pfam" id="PF00675">
    <property type="entry name" value="Peptidase_M16"/>
    <property type="match status" value="1"/>
</dbReference>
<evidence type="ECO:0000256" key="2">
    <source>
        <dbReference type="ARBA" id="ARBA00022670"/>
    </source>
</evidence>
<keyword evidence="3" id="KW-0378">Hydrolase</keyword>
<evidence type="ECO:0000313" key="8">
    <source>
        <dbReference type="EMBL" id="KRG29557.1"/>
    </source>
</evidence>
<keyword evidence="9" id="KW-1185">Reference proteome</keyword>
<accession>A0A0Q9Z9F7</accession>
<proteinExistence type="inferred from homology"/>
<evidence type="ECO:0008006" key="10">
    <source>
        <dbReference type="Google" id="ProtNLM"/>
    </source>
</evidence>
<dbReference type="Pfam" id="PF05193">
    <property type="entry name" value="Peptidase_M16_C"/>
    <property type="match status" value="2"/>
</dbReference>
<name>A0A0Q9Z9F7_9FLAO</name>
<dbReference type="InterPro" id="IPR007863">
    <property type="entry name" value="Peptidase_M16_C"/>
</dbReference>
<organism evidence="8 9">
    <name type="scientific">Salegentibacter mishustinae</name>
    <dbReference type="NCBI Taxonomy" id="270918"/>
    <lineage>
        <taxon>Bacteria</taxon>
        <taxon>Pseudomonadati</taxon>
        <taxon>Bacteroidota</taxon>
        <taxon>Flavobacteriia</taxon>
        <taxon>Flavobacteriales</taxon>
        <taxon>Flavobacteriaceae</taxon>
        <taxon>Salegentibacter</taxon>
    </lineage>
</organism>
<keyword evidence="4" id="KW-0862">Zinc</keyword>
<feature type="domain" description="Peptidase M16 N-terminal" evidence="6">
    <location>
        <begin position="62"/>
        <end position="187"/>
    </location>
</feature>
<evidence type="ECO:0000259" key="7">
    <source>
        <dbReference type="Pfam" id="PF05193"/>
    </source>
</evidence>
<evidence type="ECO:0000256" key="5">
    <source>
        <dbReference type="ARBA" id="ARBA00023049"/>
    </source>
</evidence>
<dbReference type="PANTHER" id="PTHR43690:SF17">
    <property type="entry name" value="PROTEIN YHJJ"/>
    <property type="match status" value="1"/>
</dbReference>